<sequence>MFKIILTNFNLEKIFWIMKSRIKYMILAALLLAAGGGILAAWKQNTTYMAKISFYVYSSPDYVTDTGVNISSNEMTQAKGLLDSYMQIIGSNRFLKAVMEETGLKGYSIGRLRGEIGATAVENTAVFHVSVYDSSPENAMNIANTIGKLAPDEIISVVKSGGIEVLDEAELPTVPYASTSVVKYALLGGAAGFFLAAVCFLIKGMLNTTIRRLYEIENLFTIPILGTVPQILSEKEGEKADVYLNEKSSFHLKEAYSNIRANLLFTRRGEKCPVYAVTSADVNEGKTLNAFNVAKSYSNLGKKVLLIDADMRKSVMGQILKVNTETGLSQYLAGIVERLEIVSVDANMDLILAGSIPPNPAELLAGDQWYQLLQECKKKYDVIFIDTPPIGIVSDALSMAKAATAFILIVREMMTKFDREEKVVRKLEALDANIGGFIYNGISAKSPDYEYRHYNNEYEKKK</sequence>
<evidence type="ECO:0000256" key="5">
    <source>
        <dbReference type="ARBA" id="ARBA00022777"/>
    </source>
</evidence>
<dbReference type="NCBIfam" id="TIGR01007">
    <property type="entry name" value="eps_fam"/>
    <property type="match status" value="1"/>
</dbReference>
<dbReference type="CDD" id="cd05387">
    <property type="entry name" value="BY-kinase"/>
    <property type="match status" value="1"/>
</dbReference>
<dbReference type="EMBL" id="BAABZQ010000001">
    <property type="protein sequence ID" value="GAA6498494.1"/>
    <property type="molecule type" value="Genomic_DNA"/>
</dbReference>
<evidence type="ECO:0000256" key="8">
    <source>
        <dbReference type="ARBA" id="ARBA00051245"/>
    </source>
</evidence>
<evidence type="ECO:0000313" key="12">
    <source>
        <dbReference type="Proteomes" id="UP001600941"/>
    </source>
</evidence>
<feature type="transmembrane region" description="Helical" evidence="9">
    <location>
        <begin position="181"/>
        <end position="202"/>
    </location>
</feature>
<keyword evidence="7" id="KW-0829">Tyrosine-protein kinase</keyword>
<evidence type="ECO:0000256" key="6">
    <source>
        <dbReference type="ARBA" id="ARBA00022840"/>
    </source>
</evidence>
<dbReference type="RefSeq" id="WP_227210414.1">
    <property type="nucleotide sequence ID" value="NZ_BAABZQ010000001.1"/>
</dbReference>
<dbReference type="Proteomes" id="UP001600941">
    <property type="component" value="Unassembled WGS sequence"/>
</dbReference>
<accession>A0ABQ0BPP3</accession>
<dbReference type="InterPro" id="IPR025669">
    <property type="entry name" value="AAA_dom"/>
</dbReference>
<evidence type="ECO:0000256" key="4">
    <source>
        <dbReference type="ARBA" id="ARBA00022741"/>
    </source>
</evidence>
<proteinExistence type="inferred from homology"/>
<comment type="caution">
    <text evidence="11">The sequence shown here is derived from an EMBL/GenBank/DDBJ whole genome shotgun (WGS) entry which is preliminary data.</text>
</comment>
<keyword evidence="5" id="KW-0418">Kinase</keyword>
<gene>
    <name evidence="11" type="ORF">K340107D12_13100</name>
</gene>
<dbReference type="SUPFAM" id="SSF52540">
    <property type="entry name" value="P-loop containing nucleoside triphosphate hydrolases"/>
    <property type="match status" value="1"/>
</dbReference>
<protein>
    <recommendedName>
        <fullName evidence="2">non-specific protein-tyrosine kinase</fullName>
        <ecNumber evidence="2">2.7.10.2</ecNumber>
    </recommendedName>
</protein>
<dbReference type="Pfam" id="PF13614">
    <property type="entry name" value="AAA_31"/>
    <property type="match status" value="1"/>
</dbReference>
<dbReference type="PANTHER" id="PTHR32309">
    <property type="entry name" value="TYROSINE-PROTEIN KINASE"/>
    <property type="match status" value="1"/>
</dbReference>
<evidence type="ECO:0000256" key="9">
    <source>
        <dbReference type="SAM" id="Phobius"/>
    </source>
</evidence>
<evidence type="ECO:0000256" key="1">
    <source>
        <dbReference type="ARBA" id="ARBA00007316"/>
    </source>
</evidence>
<dbReference type="InterPro" id="IPR027417">
    <property type="entry name" value="P-loop_NTPase"/>
</dbReference>
<dbReference type="InterPro" id="IPR005702">
    <property type="entry name" value="Wzc-like_C"/>
</dbReference>
<dbReference type="Gene3D" id="3.40.50.300">
    <property type="entry name" value="P-loop containing nucleotide triphosphate hydrolases"/>
    <property type="match status" value="1"/>
</dbReference>
<evidence type="ECO:0000256" key="2">
    <source>
        <dbReference type="ARBA" id="ARBA00011903"/>
    </source>
</evidence>
<keyword evidence="12" id="KW-1185">Reference proteome</keyword>
<name>A0ABQ0BPP3_9FIRM</name>
<evidence type="ECO:0000256" key="7">
    <source>
        <dbReference type="ARBA" id="ARBA00023137"/>
    </source>
</evidence>
<comment type="catalytic activity">
    <reaction evidence="8">
        <text>L-tyrosyl-[protein] + ATP = O-phospho-L-tyrosyl-[protein] + ADP + H(+)</text>
        <dbReference type="Rhea" id="RHEA:10596"/>
        <dbReference type="Rhea" id="RHEA-COMP:10136"/>
        <dbReference type="Rhea" id="RHEA-COMP:20101"/>
        <dbReference type="ChEBI" id="CHEBI:15378"/>
        <dbReference type="ChEBI" id="CHEBI:30616"/>
        <dbReference type="ChEBI" id="CHEBI:46858"/>
        <dbReference type="ChEBI" id="CHEBI:61978"/>
        <dbReference type="ChEBI" id="CHEBI:456216"/>
        <dbReference type="EC" id="2.7.10.2"/>
    </reaction>
</comment>
<comment type="similarity">
    <text evidence="1">Belongs to the CpsD/CapB family.</text>
</comment>
<keyword evidence="9" id="KW-0472">Membrane</keyword>
<keyword evidence="9" id="KW-1133">Transmembrane helix</keyword>
<keyword evidence="3" id="KW-0808">Transferase</keyword>
<dbReference type="InterPro" id="IPR050445">
    <property type="entry name" value="Bact_polysacc_biosynth/exp"/>
</dbReference>
<keyword evidence="6" id="KW-0067">ATP-binding</keyword>
<keyword evidence="4" id="KW-0547">Nucleotide-binding</keyword>
<dbReference type="PANTHER" id="PTHR32309:SF13">
    <property type="entry name" value="FERRIC ENTEROBACTIN TRANSPORT PROTEIN FEPE"/>
    <property type="match status" value="1"/>
</dbReference>
<dbReference type="EC" id="2.7.10.2" evidence="2"/>
<reference evidence="11 12" key="1">
    <citation type="submission" date="2024-04" db="EMBL/GenBank/DDBJ databases">
        <title>Defined microbial consortia suppress multidrug-resistant proinflammatory Enterobacteriaceae via ecological control.</title>
        <authorList>
            <person name="Furuichi M."/>
            <person name="Kawaguchi T."/>
            <person name="Pust M."/>
            <person name="Yasuma K."/>
            <person name="Plichta D."/>
            <person name="Hasegawa N."/>
            <person name="Ohya T."/>
            <person name="Bhattarai S."/>
            <person name="Sasajima S."/>
            <person name="Aoto Y."/>
            <person name="Tuganbaev T."/>
            <person name="Yaginuma M."/>
            <person name="Ueda M."/>
            <person name="Okahashi N."/>
            <person name="Amafuji K."/>
            <person name="Kiridooshi Y."/>
            <person name="Sugita K."/>
            <person name="Strazar M."/>
            <person name="Skelly A."/>
            <person name="Suda W."/>
            <person name="Hattori M."/>
            <person name="Nakamoto N."/>
            <person name="Caballero S."/>
            <person name="Norman J."/>
            <person name="Olle B."/>
            <person name="Tanoue T."/>
            <person name="Arita M."/>
            <person name="Bucci V."/>
            <person name="Atarashi K."/>
            <person name="Xavier R."/>
            <person name="Honda K."/>
        </authorList>
    </citation>
    <scope>NUCLEOTIDE SEQUENCE [LARGE SCALE GENOMIC DNA]</scope>
    <source>
        <strain evidence="12">k34-0107-D12</strain>
    </source>
</reference>
<organism evidence="11 12">
    <name type="scientific">Blautia parvula</name>
    <dbReference type="NCBI Taxonomy" id="2877527"/>
    <lineage>
        <taxon>Bacteria</taxon>
        <taxon>Bacillati</taxon>
        <taxon>Bacillota</taxon>
        <taxon>Clostridia</taxon>
        <taxon>Lachnospirales</taxon>
        <taxon>Lachnospiraceae</taxon>
        <taxon>Blautia</taxon>
    </lineage>
</organism>
<evidence type="ECO:0000256" key="3">
    <source>
        <dbReference type="ARBA" id="ARBA00022679"/>
    </source>
</evidence>
<evidence type="ECO:0000313" key="11">
    <source>
        <dbReference type="EMBL" id="GAA6498494.1"/>
    </source>
</evidence>
<keyword evidence="9" id="KW-0812">Transmembrane</keyword>
<evidence type="ECO:0000259" key="10">
    <source>
        <dbReference type="Pfam" id="PF13614"/>
    </source>
</evidence>
<feature type="domain" description="AAA" evidence="10">
    <location>
        <begin position="285"/>
        <end position="403"/>
    </location>
</feature>